<dbReference type="InterPro" id="IPR038607">
    <property type="entry name" value="PhoD-like_sf"/>
</dbReference>
<evidence type="ECO:0000313" key="1">
    <source>
        <dbReference type="EMBL" id="RJG42139.1"/>
    </source>
</evidence>
<evidence type="ECO:0008006" key="3">
    <source>
        <dbReference type="Google" id="ProtNLM"/>
    </source>
</evidence>
<accession>A0A418YCD3</accession>
<dbReference type="PANTHER" id="PTHR33987:SF1">
    <property type="entry name" value="CALCINEURIN-LIKE METALLO-PHOSPHOESTERASE SUPERFAMILY PROTEIN"/>
    <property type="match status" value="1"/>
</dbReference>
<keyword evidence="2" id="KW-1185">Reference proteome</keyword>
<comment type="caution">
    <text evidence="1">The sequence shown here is derived from an EMBL/GenBank/DDBJ whole genome shotgun (WGS) entry which is preliminary data.</text>
</comment>
<dbReference type="RefSeq" id="WP_119911491.1">
    <property type="nucleotide sequence ID" value="NZ_QZCH01000020.1"/>
</dbReference>
<protein>
    <recommendedName>
        <fullName evidence="3">PhoD-like phosphatase metallophosphatase domain-containing protein</fullName>
    </recommendedName>
</protein>
<evidence type="ECO:0000313" key="2">
    <source>
        <dbReference type="Proteomes" id="UP000283255"/>
    </source>
</evidence>
<proteinExistence type="predicted"/>
<dbReference type="Proteomes" id="UP000283255">
    <property type="component" value="Unassembled WGS sequence"/>
</dbReference>
<dbReference type="EMBL" id="QZCH01000020">
    <property type="protein sequence ID" value="RJG42139.1"/>
    <property type="molecule type" value="Genomic_DNA"/>
</dbReference>
<reference evidence="1 2" key="2">
    <citation type="submission" date="2019-01" db="EMBL/GenBank/DDBJ databases">
        <title>Motilimonas pumilus sp. nov., isolated from the gut of sea cucumber (Apostichopus japonicus).</title>
        <authorList>
            <person name="Wang F.-Q."/>
            <person name="Ren L.-H."/>
            <person name="Lin Y.-W."/>
            <person name="Sun G.-H."/>
            <person name="Du Z.-J."/>
            <person name="Zhao J.-X."/>
            <person name="Liu X.-J."/>
            <person name="Liu L.-J."/>
        </authorList>
    </citation>
    <scope>NUCLEOTIDE SEQUENCE [LARGE SCALE GENOMIC DNA]</scope>
    <source>
        <strain evidence="1 2">PLHSC7-2</strain>
    </source>
</reference>
<reference evidence="1 2" key="1">
    <citation type="submission" date="2018-09" db="EMBL/GenBank/DDBJ databases">
        <authorList>
            <person name="Wang F."/>
        </authorList>
    </citation>
    <scope>NUCLEOTIDE SEQUENCE [LARGE SCALE GENOMIC DNA]</scope>
    <source>
        <strain evidence="1 2">PLHSC7-2</strain>
    </source>
</reference>
<dbReference type="PANTHER" id="PTHR33987">
    <property type="entry name" value="CALCINEURIN-LIKE METALLO-PHOSPHOESTERASE SUPERFAMILY PROTEIN"/>
    <property type="match status" value="1"/>
</dbReference>
<name>A0A418YCD3_9GAMM</name>
<dbReference type="InterPro" id="IPR029052">
    <property type="entry name" value="Metallo-depent_PP-like"/>
</dbReference>
<dbReference type="SUPFAM" id="SSF56300">
    <property type="entry name" value="Metallo-dependent phosphatases"/>
    <property type="match status" value="1"/>
</dbReference>
<gene>
    <name evidence="1" type="ORF">D1Z90_14435</name>
</gene>
<dbReference type="OrthoDB" id="5841699at2"/>
<dbReference type="AlphaFoldDB" id="A0A418YCD3"/>
<dbReference type="Gene3D" id="3.60.21.70">
    <property type="entry name" value="PhoD-like phosphatase"/>
    <property type="match status" value="1"/>
</dbReference>
<organism evidence="1 2">
    <name type="scientific">Motilimonas pumila</name>
    <dbReference type="NCBI Taxonomy" id="2303987"/>
    <lineage>
        <taxon>Bacteria</taxon>
        <taxon>Pseudomonadati</taxon>
        <taxon>Pseudomonadota</taxon>
        <taxon>Gammaproteobacteria</taxon>
        <taxon>Alteromonadales</taxon>
        <taxon>Alteromonadales genera incertae sedis</taxon>
        <taxon>Motilimonas</taxon>
    </lineage>
</organism>
<sequence length="494" mass="56977">MDDKWLPLTANKWSLVVHEVSKTSALLWFGTLYHNLRMPRKVSIIVSSDVDNMTKTLTINKADWERPFKGITSQRFYKETEVVNLSPGHRYWVKVIEHFRNDVTEQDQDLVLARGSFWTLPTDVNSLEEGFTVSLGSCFYEEYDGGQVSTSYQALMSNDKVPARPHITFLTGDQVYLDIGLDSLSPRPKEVRDRVADDYAKQWQGLRNVLSHGGTWFIADDHEYWNNYPFVEGWSPFIQALRIPKIKKAWKSTARDGLVHVQRVQPVRTFDIGKDVSFCVADLRSYREEQRILPPSDIKKICSWIKQLRSPGVLVLSQPVIEPKGAESDRNFVSYTKDYSKVVRAIQDAPHDILVLSGDIHYGRICNVKFKGRKNRLYEVVSSPMSNLSGISSIAVAKAEEKDRLEYFPSIDIDGVAKVKVDYGNPWSISTEYKVFDFRYLFERTKEHFMTLRFNQSDLGELKVEIRAWLCRENNSTNGLPLEEWEKPIQLSLK</sequence>